<reference evidence="2 3" key="1">
    <citation type="submission" date="2014-04" db="EMBL/GenBank/DDBJ databases">
        <authorList>
            <consortium name="DOE Joint Genome Institute"/>
            <person name="Kuo A."/>
            <person name="Kohler A."/>
            <person name="Costa M.D."/>
            <person name="Nagy L.G."/>
            <person name="Floudas D."/>
            <person name="Copeland A."/>
            <person name="Barry K.W."/>
            <person name="Cichocki N."/>
            <person name="Veneault-Fourrey C."/>
            <person name="LaButti K."/>
            <person name="Lindquist E.A."/>
            <person name="Lipzen A."/>
            <person name="Lundell T."/>
            <person name="Morin E."/>
            <person name="Murat C."/>
            <person name="Sun H."/>
            <person name="Tunlid A."/>
            <person name="Henrissat B."/>
            <person name="Grigoriev I.V."/>
            <person name="Hibbett D.S."/>
            <person name="Martin F."/>
            <person name="Nordberg H.P."/>
            <person name="Cantor M.N."/>
            <person name="Hua S.X."/>
        </authorList>
    </citation>
    <scope>NUCLEOTIDE SEQUENCE [LARGE SCALE GENOMIC DNA]</scope>
    <source>
        <strain evidence="2 3">Marx 270</strain>
    </source>
</reference>
<evidence type="ECO:0000313" key="2">
    <source>
        <dbReference type="EMBL" id="KIO07124.1"/>
    </source>
</evidence>
<accession>A0A0C3PGP0</accession>
<gene>
    <name evidence="2" type="ORF">M404DRAFT_998544</name>
</gene>
<evidence type="ECO:0000313" key="3">
    <source>
        <dbReference type="Proteomes" id="UP000054217"/>
    </source>
</evidence>
<feature type="transmembrane region" description="Helical" evidence="1">
    <location>
        <begin position="103"/>
        <end position="125"/>
    </location>
</feature>
<keyword evidence="3" id="KW-1185">Reference proteome</keyword>
<feature type="transmembrane region" description="Helical" evidence="1">
    <location>
        <begin position="190"/>
        <end position="208"/>
    </location>
</feature>
<dbReference type="InParanoid" id="A0A0C3PGP0"/>
<dbReference type="Proteomes" id="UP000054217">
    <property type="component" value="Unassembled WGS sequence"/>
</dbReference>
<name>A0A0C3PGP0_PISTI</name>
<sequence length="352" mass="39296">MMPEVYIFNPSATDPEAAINALLDTIRPSFVFSVVNAAFSASLLTLFVILLALSTKESRRRVVFRLNVFAICLVLIMGVLTGLTNGKVVVGQLNWLPPSVPLAAITFTIFPPLLCDSILLTRLFALYPLSSTPRVTLLKIFAFPFCIKCARVVVLALLFNNYVRSATTVASVLLNEATTFFRNPYMVAEWAMQIADNMYSVTLFLYNLRARTDSIKRATGMPARIRQIFYISAANFVFPLIFNIVLIIANTAFATTAQLLLAGELLWLVNSYVTVIGVLCATVWFSRSEWVRTRNEPLSDNAFSLKLNLQRVRDTGRECRSELLVVGKRFSAPDMVDLEAEPVTAEDKYYAV</sequence>
<feature type="transmembrane region" description="Helical" evidence="1">
    <location>
        <begin position="30"/>
        <end position="53"/>
    </location>
</feature>
<keyword evidence="1" id="KW-0812">Transmembrane</keyword>
<dbReference type="HOGENOM" id="CLU_062759_0_0_1"/>
<protein>
    <recommendedName>
        <fullName evidence="4">G-protein coupled receptors family 1 profile domain-containing protein</fullName>
    </recommendedName>
</protein>
<evidence type="ECO:0000256" key="1">
    <source>
        <dbReference type="SAM" id="Phobius"/>
    </source>
</evidence>
<dbReference type="EMBL" id="KN831961">
    <property type="protein sequence ID" value="KIO07124.1"/>
    <property type="molecule type" value="Genomic_DNA"/>
</dbReference>
<proteinExistence type="predicted"/>
<feature type="transmembrane region" description="Helical" evidence="1">
    <location>
        <begin position="62"/>
        <end position="83"/>
    </location>
</feature>
<organism evidence="2 3">
    <name type="scientific">Pisolithus tinctorius Marx 270</name>
    <dbReference type="NCBI Taxonomy" id="870435"/>
    <lineage>
        <taxon>Eukaryota</taxon>
        <taxon>Fungi</taxon>
        <taxon>Dikarya</taxon>
        <taxon>Basidiomycota</taxon>
        <taxon>Agaricomycotina</taxon>
        <taxon>Agaricomycetes</taxon>
        <taxon>Agaricomycetidae</taxon>
        <taxon>Boletales</taxon>
        <taxon>Sclerodermatineae</taxon>
        <taxon>Pisolithaceae</taxon>
        <taxon>Pisolithus</taxon>
    </lineage>
</organism>
<feature type="transmembrane region" description="Helical" evidence="1">
    <location>
        <begin position="137"/>
        <end position="159"/>
    </location>
</feature>
<reference evidence="3" key="2">
    <citation type="submission" date="2015-01" db="EMBL/GenBank/DDBJ databases">
        <title>Evolutionary Origins and Diversification of the Mycorrhizal Mutualists.</title>
        <authorList>
            <consortium name="DOE Joint Genome Institute"/>
            <consortium name="Mycorrhizal Genomics Consortium"/>
            <person name="Kohler A."/>
            <person name="Kuo A."/>
            <person name="Nagy L.G."/>
            <person name="Floudas D."/>
            <person name="Copeland A."/>
            <person name="Barry K.W."/>
            <person name="Cichocki N."/>
            <person name="Veneault-Fourrey C."/>
            <person name="LaButti K."/>
            <person name="Lindquist E.A."/>
            <person name="Lipzen A."/>
            <person name="Lundell T."/>
            <person name="Morin E."/>
            <person name="Murat C."/>
            <person name="Riley R."/>
            <person name="Ohm R."/>
            <person name="Sun H."/>
            <person name="Tunlid A."/>
            <person name="Henrissat B."/>
            <person name="Grigoriev I.V."/>
            <person name="Hibbett D.S."/>
            <person name="Martin F."/>
        </authorList>
    </citation>
    <scope>NUCLEOTIDE SEQUENCE [LARGE SCALE GENOMIC DNA]</scope>
    <source>
        <strain evidence="3">Marx 270</strain>
    </source>
</reference>
<evidence type="ECO:0008006" key="4">
    <source>
        <dbReference type="Google" id="ProtNLM"/>
    </source>
</evidence>
<keyword evidence="1" id="KW-1133">Transmembrane helix</keyword>
<dbReference type="AlphaFoldDB" id="A0A0C3PGP0"/>
<feature type="transmembrane region" description="Helical" evidence="1">
    <location>
        <begin position="265"/>
        <end position="285"/>
    </location>
</feature>
<feature type="transmembrane region" description="Helical" evidence="1">
    <location>
        <begin position="228"/>
        <end position="253"/>
    </location>
</feature>
<keyword evidence="1" id="KW-0472">Membrane</keyword>
<dbReference type="OrthoDB" id="2641753at2759"/>